<proteinExistence type="predicted"/>
<dbReference type="PANTHER" id="PTHR43394">
    <property type="entry name" value="ATP-DEPENDENT PERMEASE MDL1, MITOCHONDRIAL"/>
    <property type="match status" value="1"/>
</dbReference>
<name>A0ABR5PUE8_9LACO</name>
<accession>A0ABR5PUE8</accession>
<dbReference type="InterPro" id="IPR036640">
    <property type="entry name" value="ABC1_TM_sf"/>
</dbReference>
<keyword evidence="2 7" id="KW-0812">Transmembrane</keyword>
<sequence length="510" mass="57164">MISTTSDYLISSEGDRQVRRMRLLLQKKVFQLPQQYFDQQISGNLTSRIINDVNILRNFLTATIPTTVTGIITILGTVIIALFLDWKLTLLMLLVFPIDAAVTIPLGKINEKIANQTQNSLGALTGITSEGIKNIKTIKLNKAENDLVNKIVAEINNLFNLSLKSDRISAVIGPLQSMLSFCLILLIVLYGAIRVKTGDLSTGTLGAFMMYFFQVIGPINEVAMFYSDKKQMMGATQKIREIISKTPEEELSSSPKTIKASYDFDWLQLQNVDFAYNSIPILENINLEAHSNEKIALVGATGAGKSTLVNIITRLYPINKGKINLNDKSYLDFSLEQWRGFFSVVLQENSILSGNIRTNLTLGLNRKVTDQELWDALAIVQLKDYVSQLPNCLDNSIGEEGAQLSGGQRQRLQIARAYLRDFKFLILDEATSNLDSDTEKVIMTALDKLTQTKHCGIITIAHRLSTIANSDRIYFLKNKTIVASGTHGELLEKVSDYRRYVHEQQLKEKR</sequence>
<gene>
    <name evidence="10" type="ORF">FC44_GL001246</name>
</gene>
<dbReference type="PANTHER" id="PTHR43394:SF1">
    <property type="entry name" value="ATP-BINDING CASSETTE SUB-FAMILY B MEMBER 10, MITOCHONDRIAL"/>
    <property type="match status" value="1"/>
</dbReference>
<protein>
    <submittedName>
        <fullName evidence="10">ABC-type multidrug transport system, ATPase and permease</fullName>
    </submittedName>
</protein>
<dbReference type="InterPro" id="IPR003593">
    <property type="entry name" value="AAA+_ATPase"/>
</dbReference>
<keyword evidence="4" id="KW-0067">ATP-binding</keyword>
<dbReference type="InterPro" id="IPR039421">
    <property type="entry name" value="Type_1_exporter"/>
</dbReference>
<feature type="transmembrane region" description="Helical" evidence="7">
    <location>
        <begin position="205"/>
        <end position="226"/>
    </location>
</feature>
<dbReference type="Gene3D" id="1.20.1560.10">
    <property type="entry name" value="ABC transporter type 1, transmembrane domain"/>
    <property type="match status" value="1"/>
</dbReference>
<evidence type="ECO:0000256" key="4">
    <source>
        <dbReference type="ARBA" id="ARBA00022840"/>
    </source>
</evidence>
<feature type="domain" description="ABC transmembrane type-1" evidence="9">
    <location>
        <begin position="1"/>
        <end position="231"/>
    </location>
</feature>
<dbReference type="EMBL" id="AZGN01000003">
    <property type="protein sequence ID" value="KRM34534.1"/>
    <property type="molecule type" value="Genomic_DNA"/>
</dbReference>
<evidence type="ECO:0000256" key="1">
    <source>
        <dbReference type="ARBA" id="ARBA00004651"/>
    </source>
</evidence>
<dbReference type="PROSITE" id="PS50929">
    <property type="entry name" value="ABC_TM1F"/>
    <property type="match status" value="1"/>
</dbReference>
<comment type="subcellular location">
    <subcellularLocation>
        <location evidence="1">Cell membrane</location>
        <topology evidence="1">Multi-pass membrane protein</topology>
    </subcellularLocation>
</comment>
<dbReference type="PROSITE" id="PS50893">
    <property type="entry name" value="ABC_TRANSPORTER_2"/>
    <property type="match status" value="1"/>
</dbReference>
<dbReference type="InterPro" id="IPR027417">
    <property type="entry name" value="P-loop_NTPase"/>
</dbReference>
<dbReference type="InterPro" id="IPR003439">
    <property type="entry name" value="ABC_transporter-like_ATP-bd"/>
</dbReference>
<keyword evidence="11" id="KW-1185">Reference proteome</keyword>
<feature type="transmembrane region" description="Helical" evidence="7">
    <location>
        <begin position="90"/>
        <end position="107"/>
    </location>
</feature>
<dbReference type="CDD" id="cd18551">
    <property type="entry name" value="ABC_6TM_LmrA_like"/>
    <property type="match status" value="1"/>
</dbReference>
<evidence type="ECO:0000256" key="6">
    <source>
        <dbReference type="ARBA" id="ARBA00023136"/>
    </source>
</evidence>
<evidence type="ECO:0000313" key="10">
    <source>
        <dbReference type="EMBL" id="KRM34534.1"/>
    </source>
</evidence>
<dbReference type="SUPFAM" id="SSF52540">
    <property type="entry name" value="P-loop containing nucleoside triphosphate hydrolases"/>
    <property type="match status" value="1"/>
</dbReference>
<dbReference type="Proteomes" id="UP000051735">
    <property type="component" value="Unassembled WGS sequence"/>
</dbReference>
<evidence type="ECO:0000259" key="9">
    <source>
        <dbReference type="PROSITE" id="PS50929"/>
    </source>
</evidence>
<dbReference type="InterPro" id="IPR011527">
    <property type="entry name" value="ABC1_TM_dom"/>
</dbReference>
<keyword evidence="5 7" id="KW-1133">Transmembrane helix</keyword>
<dbReference type="Pfam" id="PF00664">
    <property type="entry name" value="ABC_membrane"/>
    <property type="match status" value="1"/>
</dbReference>
<evidence type="ECO:0000256" key="2">
    <source>
        <dbReference type="ARBA" id="ARBA00022692"/>
    </source>
</evidence>
<dbReference type="InterPro" id="IPR017871">
    <property type="entry name" value="ABC_transporter-like_CS"/>
</dbReference>
<feature type="transmembrane region" description="Helical" evidence="7">
    <location>
        <begin position="168"/>
        <end position="193"/>
    </location>
</feature>
<evidence type="ECO:0000256" key="5">
    <source>
        <dbReference type="ARBA" id="ARBA00022989"/>
    </source>
</evidence>
<reference evidence="10 11" key="1">
    <citation type="journal article" date="2015" name="Genome Announc.">
        <title>Expanding the biotechnology potential of lactobacilli through comparative genomics of 213 strains and associated genera.</title>
        <authorList>
            <person name="Sun Z."/>
            <person name="Harris H.M."/>
            <person name="McCann A."/>
            <person name="Guo C."/>
            <person name="Argimon S."/>
            <person name="Zhang W."/>
            <person name="Yang X."/>
            <person name="Jeffery I.B."/>
            <person name="Cooney J.C."/>
            <person name="Kagawa T.F."/>
            <person name="Liu W."/>
            <person name="Song Y."/>
            <person name="Salvetti E."/>
            <person name="Wrobel A."/>
            <person name="Rasinkangas P."/>
            <person name="Parkhill J."/>
            <person name="Rea M.C."/>
            <person name="O'Sullivan O."/>
            <person name="Ritari J."/>
            <person name="Douillard F.P."/>
            <person name="Paul Ross R."/>
            <person name="Yang R."/>
            <person name="Briner A.E."/>
            <person name="Felis G.E."/>
            <person name="de Vos W.M."/>
            <person name="Barrangou R."/>
            <person name="Klaenhammer T.R."/>
            <person name="Caufield P.W."/>
            <person name="Cui Y."/>
            <person name="Zhang H."/>
            <person name="O'Toole P.W."/>
        </authorList>
    </citation>
    <scope>NUCLEOTIDE SEQUENCE [LARGE SCALE GENOMIC DNA]</scope>
    <source>
        <strain evidence="10 11">DSM 6629</strain>
    </source>
</reference>
<organism evidence="10 11">
    <name type="scientific">Lactobacillus intestinalis DSM 6629</name>
    <dbReference type="NCBI Taxonomy" id="1423761"/>
    <lineage>
        <taxon>Bacteria</taxon>
        <taxon>Bacillati</taxon>
        <taxon>Bacillota</taxon>
        <taxon>Bacilli</taxon>
        <taxon>Lactobacillales</taxon>
        <taxon>Lactobacillaceae</taxon>
        <taxon>Lactobacillus</taxon>
    </lineage>
</organism>
<comment type="caution">
    <text evidence="10">The sequence shown here is derived from an EMBL/GenBank/DDBJ whole genome shotgun (WGS) entry which is preliminary data.</text>
</comment>
<dbReference type="Pfam" id="PF00005">
    <property type="entry name" value="ABC_tran"/>
    <property type="match status" value="1"/>
</dbReference>
<evidence type="ECO:0000256" key="3">
    <source>
        <dbReference type="ARBA" id="ARBA00022741"/>
    </source>
</evidence>
<keyword evidence="6 7" id="KW-0472">Membrane</keyword>
<dbReference type="SMART" id="SM00382">
    <property type="entry name" value="AAA"/>
    <property type="match status" value="1"/>
</dbReference>
<feature type="domain" description="ABC transporter" evidence="8">
    <location>
        <begin position="267"/>
        <end position="503"/>
    </location>
</feature>
<dbReference type="SUPFAM" id="SSF90123">
    <property type="entry name" value="ABC transporter transmembrane region"/>
    <property type="match status" value="1"/>
</dbReference>
<feature type="transmembrane region" description="Helical" evidence="7">
    <location>
        <begin position="59"/>
        <end position="84"/>
    </location>
</feature>
<dbReference type="PROSITE" id="PS00211">
    <property type="entry name" value="ABC_TRANSPORTER_1"/>
    <property type="match status" value="1"/>
</dbReference>
<keyword evidence="3" id="KW-0547">Nucleotide-binding</keyword>
<evidence type="ECO:0000313" key="11">
    <source>
        <dbReference type="Proteomes" id="UP000051735"/>
    </source>
</evidence>
<dbReference type="Gene3D" id="3.40.50.300">
    <property type="entry name" value="P-loop containing nucleotide triphosphate hydrolases"/>
    <property type="match status" value="1"/>
</dbReference>
<evidence type="ECO:0000259" key="8">
    <source>
        <dbReference type="PROSITE" id="PS50893"/>
    </source>
</evidence>
<evidence type="ECO:0000256" key="7">
    <source>
        <dbReference type="SAM" id="Phobius"/>
    </source>
</evidence>